<organism evidence="2 3">
    <name type="scientific">Legionella pneumophila subsp. pneumophila</name>
    <dbReference type="NCBI Taxonomy" id="91891"/>
    <lineage>
        <taxon>Bacteria</taxon>
        <taxon>Pseudomonadati</taxon>
        <taxon>Pseudomonadota</taxon>
        <taxon>Gammaproteobacteria</taxon>
        <taxon>Legionellales</taxon>
        <taxon>Legionellaceae</taxon>
        <taxon>Legionella</taxon>
    </lineage>
</organism>
<comment type="caution">
    <text evidence="2">The sequence shown here is derived from an EMBL/GenBank/DDBJ whole genome shotgun (WGS) entry which is preliminary data.</text>
</comment>
<feature type="coiled-coil region" evidence="1">
    <location>
        <begin position="675"/>
        <end position="702"/>
    </location>
</feature>
<proteinExistence type="predicted"/>
<dbReference type="RefSeq" id="WP_104411376.1">
    <property type="nucleotide sequence ID" value="NZ_CP021281.1"/>
</dbReference>
<evidence type="ECO:0008006" key="4">
    <source>
        <dbReference type="Google" id="ProtNLM"/>
    </source>
</evidence>
<dbReference type="Proteomes" id="UP000277145">
    <property type="component" value="Unassembled WGS sequence"/>
</dbReference>
<evidence type="ECO:0000313" key="2">
    <source>
        <dbReference type="EMBL" id="RJY27196.1"/>
    </source>
</evidence>
<dbReference type="EMBL" id="QWDR01000003">
    <property type="protein sequence ID" value="RJY27196.1"/>
    <property type="molecule type" value="Genomic_DNA"/>
</dbReference>
<keyword evidence="1" id="KW-0175">Coiled coil</keyword>
<accession>A0A3A6UK08</accession>
<sequence length="760" mass="86742">MFPYVSLAHFNELFEIMKPNLFYFVLTQILAESPNFKLLDEVRPVHDITLKDKKYYRLELPLANIAAEGFRLHDAHISLYEKTDPHNPNLGLSHFTAIFHDQNGQTYRMHLFLNRFDALACPATWELLDDDEQYVKVSPPENLEYFIHSVWQLGLPCLQLLRKKQKEIEAKLLADYHRLNEETTSLSKDLDKNRAVYLEKLDELITTTKSLSQISESNHWLREAIYLGKTHKYVSAMPEPILEPVKKSDEEHKKDDKAEVVALSPKQGPKEPKISRGNIGLAQSTLFSKSVKAKRPVDVKMERDISKIKKLFAQLLKTEDKKIKAVLLIDLHWKIKDINLETEELLTKEQTQALNEIEGRANKEAKSLLERALFAGEFEYAQSLSPYYPLINNDVMVLALTQRKADLLSFLVTKVGLPINSYPIKTKVKTYSNAVEYCFSEHSESLVDCFSVLIKNGASLMQPVGLHKLPLAHLLLSEIPRHPLYAALEQNKSLTLNNKQFYAHLINVLKSCLLSDDIEGDQKIALEESIARYEHLKTNVKNSSSLFSPQNQALVDEISDITKKLLPDAVAEAIESDEEISREKAIADKEYKELVRKVKAFYHKTGKNFAFQSLINSANQELKKELLEIDFNIDISFSELKESILENLSNERLMFSYCSELIDVQTTIMQISQGASRKNKNLKKLNARHAELIELLTDLSQNTPQSMIKEANEFQDSFSQFQDLLNGLNQLEGSFSMLAGVLNQFIGGSTSESESFGMKL</sequence>
<evidence type="ECO:0000313" key="3">
    <source>
        <dbReference type="Proteomes" id="UP000277145"/>
    </source>
</evidence>
<protein>
    <recommendedName>
        <fullName evidence="4">Coiled-coil-containing protein</fullName>
    </recommendedName>
</protein>
<name>A0A3A6UK08_LEGPN</name>
<reference evidence="2 3" key="1">
    <citation type="submission" date="2018-08" db="EMBL/GenBank/DDBJ databases">
        <title>Genome Sequences of Legionella pneumophila subsp. pneumophila Isolates, Recovered from a Drinking Water System in a Large Builging.</title>
        <authorList>
            <person name="Gomez-Alvarez V."/>
            <person name="Boczek L."/>
            <person name="King D."/>
            <person name="Pemberton A."/>
            <person name="Pfaller S."/>
            <person name="Rodgers M."/>
            <person name="Santodomingo J."/>
            <person name="Revetta R."/>
        </authorList>
    </citation>
    <scope>NUCLEOTIDE SEQUENCE [LARGE SCALE GENOMIC DNA]</scope>
    <source>
        <strain evidence="2 3">L01C.1</strain>
    </source>
</reference>
<gene>
    <name evidence="2" type="ORF">D1H98_13195</name>
</gene>
<evidence type="ECO:0000256" key="1">
    <source>
        <dbReference type="SAM" id="Coils"/>
    </source>
</evidence>
<dbReference type="AlphaFoldDB" id="A0A3A6UK08"/>